<evidence type="ECO:0000313" key="2">
    <source>
        <dbReference type="EMBL" id="KAG5509112.1"/>
    </source>
</evidence>
<dbReference type="AlphaFoldDB" id="A0A836I0G3"/>
<evidence type="ECO:0000256" key="1">
    <source>
        <dbReference type="SAM" id="MobiDB-lite"/>
    </source>
</evidence>
<organism evidence="2 3">
    <name type="scientific">Porcisia hertigi</name>
    <dbReference type="NCBI Taxonomy" id="2761500"/>
    <lineage>
        <taxon>Eukaryota</taxon>
        <taxon>Discoba</taxon>
        <taxon>Euglenozoa</taxon>
        <taxon>Kinetoplastea</taxon>
        <taxon>Metakinetoplastina</taxon>
        <taxon>Trypanosomatida</taxon>
        <taxon>Trypanosomatidae</taxon>
        <taxon>Leishmaniinae</taxon>
        <taxon>Porcisia</taxon>
    </lineage>
</organism>
<reference evidence="2 3" key="1">
    <citation type="submission" date="2021-02" db="EMBL/GenBank/DDBJ databases">
        <title>Porcisia hertigi Genome sequencing and assembly.</title>
        <authorList>
            <person name="Almutairi H."/>
            <person name="Gatherer D."/>
        </authorList>
    </citation>
    <scope>NUCLEOTIDE SEQUENCE [LARGE SCALE GENOMIC DNA]</scope>
    <source>
        <strain evidence="2 3">C119</strain>
    </source>
</reference>
<feature type="region of interest" description="Disordered" evidence="1">
    <location>
        <begin position="180"/>
        <end position="206"/>
    </location>
</feature>
<dbReference type="Proteomes" id="UP000674318">
    <property type="component" value="Unassembled WGS sequence"/>
</dbReference>
<accession>A0A836I0G3</accession>
<feature type="region of interest" description="Disordered" evidence="1">
    <location>
        <begin position="1"/>
        <end position="38"/>
    </location>
</feature>
<dbReference type="OrthoDB" id="267561at2759"/>
<protein>
    <submittedName>
        <fullName evidence="2">Uncharacterized protein</fullName>
    </submittedName>
</protein>
<dbReference type="KEGG" id="phet:94292149"/>
<evidence type="ECO:0000313" key="3">
    <source>
        <dbReference type="Proteomes" id="UP000674318"/>
    </source>
</evidence>
<keyword evidence="3" id="KW-1185">Reference proteome</keyword>
<gene>
    <name evidence="2" type="ORF">JKF63_06121</name>
</gene>
<proteinExistence type="predicted"/>
<sequence length="413" mass="44820">MKDFSRPRGVCFDAESSSTGPSPPAASPLGSFIPSSERTRYPHPTLRSLELVLPTSLWPDSYLQERARYTLLPRHSLQLSNRSTVTTPVSSPSSVCDKTPRTTATMTTCVGEQQHRTSAVDVDGHPPEHALGMWSFITIYRNFKRAREAPDVSEHQAKAPCRADVSVMVSLPPTTSLAEGCDPDNYSEETSLHGNGPSSSSCCSSTPSRAESIGTPVWHPRPDATAPGVVSTQNTIAREFRVPRPASPETAAVAAVPHTSAHTGALRLFKTLLDCVSVAHETRCPLCSPQRPPRWGRCAQPKLPKRSLPALSDTARAGDVTLLSTGRSDDMVGDVHEAHELASDEEKQAALEVYRQRLLGRARSLLNRHSDRLNHLRETKPSLFKDSVELHPLVCACAKIGGLPLLRALSATL</sequence>
<dbReference type="EMBL" id="JAFJZO010000015">
    <property type="protein sequence ID" value="KAG5509112.1"/>
    <property type="molecule type" value="Genomic_DNA"/>
</dbReference>
<name>A0A836I0G3_9TRYP</name>
<feature type="compositionally biased region" description="Low complexity" evidence="1">
    <location>
        <begin position="197"/>
        <end position="206"/>
    </location>
</feature>
<dbReference type="RefSeq" id="XP_067758419.1">
    <property type="nucleotide sequence ID" value="XM_067902072.1"/>
</dbReference>
<comment type="caution">
    <text evidence="2">The sequence shown here is derived from an EMBL/GenBank/DDBJ whole genome shotgun (WGS) entry which is preliminary data.</text>
</comment>
<dbReference type="GeneID" id="94292149"/>